<dbReference type="InterPro" id="IPR027417">
    <property type="entry name" value="P-loop_NTPase"/>
</dbReference>
<dbReference type="InterPro" id="IPR001752">
    <property type="entry name" value="Kinesin_motor_dom"/>
</dbReference>
<evidence type="ECO:0000256" key="6">
    <source>
        <dbReference type="ARBA" id="ARBA00022741"/>
    </source>
</evidence>
<evidence type="ECO:0000256" key="11">
    <source>
        <dbReference type="PROSITE-ProRule" id="PRU00283"/>
    </source>
</evidence>
<evidence type="ECO:0000256" key="10">
    <source>
        <dbReference type="PROSITE-ProRule" id="PRU00221"/>
    </source>
</evidence>
<feature type="domain" description="Kinesin motor" evidence="14">
    <location>
        <begin position="1"/>
        <end position="160"/>
    </location>
</feature>
<dbReference type="SUPFAM" id="SSF50952">
    <property type="entry name" value="Soluble quinoprotein glucose dehydrogenase"/>
    <property type="match status" value="1"/>
</dbReference>
<dbReference type="PROSITE" id="PS50294">
    <property type="entry name" value="WD_REPEATS_REGION"/>
    <property type="match status" value="1"/>
</dbReference>
<feature type="repeat" description="WD" evidence="10">
    <location>
        <begin position="1325"/>
        <end position="1366"/>
    </location>
</feature>
<evidence type="ECO:0000256" key="7">
    <source>
        <dbReference type="ARBA" id="ARBA00022840"/>
    </source>
</evidence>
<dbReference type="CDD" id="cd06503">
    <property type="entry name" value="ATP-synt_Fo_b"/>
    <property type="match status" value="1"/>
</dbReference>
<dbReference type="InterPro" id="IPR036322">
    <property type="entry name" value="WD40_repeat_dom_sf"/>
</dbReference>
<dbReference type="InParanoid" id="A9V6W1"/>
<proteinExistence type="inferred from homology"/>
<dbReference type="Gene3D" id="3.40.850.10">
    <property type="entry name" value="Kinesin motor domain"/>
    <property type="match status" value="1"/>
</dbReference>
<dbReference type="EMBL" id="CH991564">
    <property type="protein sequence ID" value="EDQ86614.1"/>
    <property type="molecule type" value="Genomic_DNA"/>
</dbReference>
<feature type="coiled-coil region" evidence="12">
    <location>
        <begin position="168"/>
        <end position="240"/>
    </location>
</feature>
<feature type="non-terminal residue" evidence="15">
    <location>
        <position position="1"/>
    </location>
</feature>
<evidence type="ECO:0000256" key="3">
    <source>
        <dbReference type="ARBA" id="ARBA00022574"/>
    </source>
</evidence>
<dbReference type="GO" id="GO:0008017">
    <property type="term" value="F:microtubule binding"/>
    <property type="evidence" value="ECO:0007669"/>
    <property type="project" value="InterPro"/>
</dbReference>
<dbReference type="InterPro" id="IPR001680">
    <property type="entry name" value="WD40_rpt"/>
</dbReference>
<dbReference type="Proteomes" id="UP000001357">
    <property type="component" value="Unassembled WGS sequence"/>
</dbReference>
<accession>A9V6W1</accession>
<keyword evidence="8 12" id="KW-0175">Coiled coil</keyword>
<dbReference type="STRING" id="81824.A9V6W1"/>
<dbReference type="GO" id="GO:0005874">
    <property type="term" value="C:microtubule"/>
    <property type="evidence" value="ECO:0007669"/>
    <property type="project" value="UniProtKB-KW"/>
</dbReference>
<dbReference type="PROSITE" id="PS50067">
    <property type="entry name" value="KINESIN_MOTOR_2"/>
    <property type="match status" value="1"/>
</dbReference>
<dbReference type="eggNOG" id="KOG0244">
    <property type="taxonomic scope" value="Eukaryota"/>
</dbReference>
<dbReference type="GeneID" id="5893758"/>
<keyword evidence="5" id="KW-0677">Repeat</keyword>
<dbReference type="GO" id="GO:0005737">
    <property type="term" value="C:cytoplasm"/>
    <property type="evidence" value="ECO:0007669"/>
    <property type="project" value="UniProtKB-SubCell"/>
</dbReference>
<dbReference type="InterPro" id="IPR015943">
    <property type="entry name" value="WD40/YVTN_repeat-like_dom_sf"/>
</dbReference>
<dbReference type="Pfam" id="PF00400">
    <property type="entry name" value="WD40"/>
    <property type="match status" value="3"/>
</dbReference>
<dbReference type="CDD" id="cd00200">
    <property type="entry name" value="WD40"/>
    <property type="match status" value="1"/>
</dbReference>
<feature type="compositionally biased region" description="Basic and acidic residues" evidence="13">
    <location>
        <begin position="1493"/>
        <end position="1505"/>
    </location>
</feature>
<feature type="compositionally biased region" description="Polar residues" evidence="13">
    <location>
        <begin position="1575"/>
        <end position="1600"/>
    </location>
</feature>
<feature type="region of interest" description="Disordered" evidence="13">
    <location>
        <begin position="734"/>
        <end position="778"/>
    </location>
</feature>
<dbReference type="InterPro" id="IPR019821">
    <property type="entry name" value="Kinesin_motor_CS"/>
</dbReference>
<feature type="region of interest" description="Disordered" evidence="13">
    <location>
        <begin position="815"/>
        <end position="835"/>
    </location>
</feature>
<dbReference type="InterPro" id="IPR027640">
    <property type="entry name" value="Kinesin-like_fam"/>
</dbReference>
<dbReference type="PROSITE" id="PS50082">
    <property type="entry name" value="WD_REPEATS_2"/>
    <property type="match status" value="3"/>
</dbReference>
<evidence type="ECO:0000256" key="5">
    <source>
        <dbReference type="ARBA" id="ARBA00022737"/>
    </source>
</evidence>
<dbReference type="InterPro" id="IPR011041">
    <property type="entry name" value="Quinoprot_gluc/sorb_DH_b-prop"/>
</dbReference>
<protein>
    <recommendedName>
        <fullName evidence="14">Kinesin motor domain-containing protein</fullName>
    </recommendedName>
</protein>
<sequence length="1600" mass="176656">APEPEIKASNDEDGAAVSETPESPSTPTPPETDEVSTGEKPVDPAVASEMEFMTTVAKFNFVDLAGSERAKRTGAQGARFHEGIEINAGLLALGNVISALGDPKNRGGHIPYRSHKLTRVLQDSLGGNSRTLMLACISPSDADFVETLNTLKYANRARNIQNKVVVNQDAASREIQFLRETINKLQLELNDFRAGRTPLNPDSQEAQDLYNENNLLRQRIQQLQQQIKRLESEKNALLRRQSEFLAGAGTETALLADAGSAPAIEGSPVPADELAEPKTPEPQSEGVPAITSSADGQEAPVAKSQNAEEIARILSENAALQARVQELEAAAQRGGDSADALGPLRPATSVSFAGWEDELHGVEQMMAAAQDLVKRVGSDAGSIKPSKARGKAPRGDDDGHQSSGGEDVDDAEGLESPSTPRRWARSKSSKSNKSSDSMPGEDDDDTAADVEFDGDAQNINEDGDADGDGDEEDGAENEEDEDGTRNVDMDGEEADEDHDDDDDDVLDGDDDNENDVVDEDDDDDDDVEDLDARPVAQRRVSNNLHAQLVKQISDQIKAQESLLLRLTTTNRELESQRVLYERRLALVEDEKQKIAADRDRLRSALAEISGQKTSHADQIRREYQRQLAELQSRAQRIEKDKLEQQRLEQSRNRAAAQIDSLRTSIQTAKRQRKEMIEQAQQEMRRNREQAREHEREINRLRRENAKTKTEASRLERLVTNKDIAHARALEENKRLKARLRDNQPASRTKQSQSSPWRNVKRNATKQVTKDPVRVKRKSDKLHMEVKRAVHYQMTKRRIESLVAKREQELMTERKEYQARKQELESAGVTPDDPRMHDINEELERIEMEVDYTTDMLKDEQTELLTLEAAGIRGCSDVDEISEQGAKLMSDTTPWESRELLKQFFTMLVLNQMASERTRQRVKELELETEHKDAILQSLAVSSMAGGRVTELASDEESKATERPRATTAQSALARNNVGSAAVSTGLQAESSPSVTTPGPSSLNSSAGAETSTPQSSGTPQSTPTSADQDGLSDSAKKRRIPRFTFRRRTASSAASIAPGTPETKPSDFSSSLRGNKPGRKVVEEVADAIVAERRIPRRAQWLTPVATIQGHSDEVLCVAALDTVVVTGSKDRTMRIWDLNAGKLVKNCGKHEHYVQAVAHIPSQMFSASNNVVRIWDARTAHSVNRFSMRKRSAISAMQVSSDGSLLYVAADKYLRIWDLRMSSELDVITFRGKVDALALSPTGSSLALSCLDHKVRIFDTHDPFNQKPQFQVLEPPHYSRLQALSFCGPRVLYSGSHDCSIKKWGVKGDQWYHQRATTGAFIGKNSESIAVSALTSLPHMGAIVSGSAKGGIKMWDVTTGAMLEEHNMHSDAIHGLAATNQHVLSASADKTVKVWAYTDARAANEQAAQAVTNQPVMDMRNSPTFSRGNTVVLSSEDVGLLHTVPSARSLARGMEDDDYSSDDSNRTYSVDDEQDRAARMDALAPMRLMTGHSREHRYAPDEQAKSVSPDPTAGRLRLSVHESSLYNRGSRPGSARRSEDGRDNRFRAYNTDTGPRRWEDEAEYGQSPIRRSGSVRSQSRLQSYGTNTSTATTHYELSL</sequence>
<dbReference type="SUPFAM" id="SSF52540">
    <property type="entry name" value="P-loop containing nucleoside triphosphate hydrolases"/>
    <property type="match status" value="1"/>
</dbReference>
<comment type="subcellular location">
    <subcellularLocation>
        <location evidence="1">Cytoplasm</location>
    </subcellularLocation>
</comment>
<keyword evidence="9" id="KW-0505">Motor protein</keyword>
<evidence type="ECO:0000256" key="13">
    <source>
        <dbReference type="SAM" id="MobiDB-lite"/>
    </source>
</evidence>
<feature type="compositionally biased region" description="Low complexity" evidence="13">
    <location>
        <begin position="1010"/>
        <end position="1025"/>
    </location>
</feature>
<evidence type="ECO:0000256" key="9">
    <source>
        <dbReference type="ARBA" id="ARBA00023175"/>
    </source>
</evidence>
<evidence type="ECO:0000256" key="2">
    <source>
        <dbReference type="ARBA" id="ARBA00022490"/>
    </source>
</evidence>
<comment type="caution">
    <text evidence="11">Lacks conserved residue(s) required for the propagation of feature annotation.</text>
</comment>
<feature type="compositionally biased region" description="Acidic residues" evidence="13">
    <location>
        <begin position="489"/>
        <end position="528"/>
    </location>
</feature>
<dbReference type="Pfam" id="PF23203">
    <property type="entry name" value="KIF21A"/>
    <property type="match status" value="1"/>
</dbReference>
<feature type="region of interest" description="Disordered" evidence="13">
    <location>
        <begin position="1450"/>
        <end position="1477"/>
    </location>
</feature>
<dbReference type="GO" id="GO:0007018">
    <property type="term" value="P:microtubule-based movement"/>
    <property type="evidence" value="ECO:0007669"/>
    <property type="project" value="InterPro"/>
</dbReference>
<dbReference type="SMART" id="SM00129">
    <property type="entry name" value="KISc"/>
    <property type="match status" value="1"/>
</dbReference>
<dbReference type="GO" id="GO:0007052">
    <property type="term" value="P:mitotic spindle organization"/>
    <property type="evidence" value="ECO:0000318"/>
    <property type="project" value="GO_Central"/>
</dbReference>
<dbReference type="KEGG" id="mbr:MONBRDRAFT_27988"/>
<feature type="region of interest" description="Disordered" evidence="13">
    <location>
        <begin position="944"/>
        <end position="1076"/>
    </location>
</feature>
<feature type="compositionally biased region" description="Acidic residues" evidence="13">
    <location>
        <begin position="439"/>
        <end position="454"/>
    </location>
</feature>
<feature type="compositionally biased region" description="Basic residues" evidence="13">
    <location>
        <begin position="1036"/>
        <end position="1049"/>
    </location>
</feature>
<feature type="compositionally biased region" description="Polar residues" evidence="13">
    <location>
        <begin position="743"/>
        <end position="756"/>
    </location>
</feature>
<feature type="compositionally biased region" description="Polar residues" evidence="13">
    <location>
        <begin position="966"/>
        <end position="989"/>
    </location>
</feature>
<reference evidence="15 16" key="1">
    <citation type="journal article" date="2008" name="Nature">
        <title>The genome of the choanoflagellate Monosiga brevicollis and the origin of metazoans.</title>
        <authorList>
            <consortium name="JGI Sequencing"/>
            <person name="King N."/>
            <person name="Westbrook M.J."/>
            <person name="Young S.L."/>
            <person name="Kuo A."/>
            <person name="Abedin M."/>
            <person name="Chapman J."/>
            <person name="Fairclough S."/>
            <person name="Hellsten U."/>
            <person name="Isogai Y."/>
            <person name="Letunic I."/>
            <person name="Marr M."/>
            <person name="Pincus D."/>
            <person name="Putnam N."/>
            <person name="Rokas A."/>
            <person name="Wright K.J."/>
            <person name="Zuzow R."/>
            <person name="Dirks W."/>
            <person name="Good M."/>
            <person name="Goodstein D."/>
            <person name="Lemons D."/>
            <person name="Li W."/>
            <person name="Lyons J.B."/>
            <person name="Morris A."/>
            <person name="Nichols S."/>
            <person name="Richter D.J."/>
            <person name="Salamov A."/>
            <person name="Bork P."/>
            <person name="Lim W.A."/>
            <person name="Manning G."/>
            <person name="Miller W.T."/>
            <person name="McGinnis W."/>
            <person name="Shapiro H."/>
            <person name="Tjian R."/>
            <person name="Grigoriev I.V."/>
            <person name="Rokhsar D."/>
        </authorList>
    </citation>
    <scope>NUCLEOTIDE SEQUENCE [LARGE SCALE GENOMIC DNA]</scope>
    <source>
        <strain evidence="16">MX1 / ATCC 50154</strain>
    </source>
</reference>
<feature type="region of interest" description="Disordered" evidence="13">
    <location>
        <begin position="261"/>
        <end position="305"/>
    </location>
</feature>
<keyword evidence="16" id="KW-1185">Reference proteome</keyword>
<evidence type="ECO:0000256" key="8">
    <source>
        <dbReference type="ARBA" id="ARBA00023054"/>
    </source>
</evidence>
<evidence type="ECO:0000259" key="14">
    <source>
        <dbReference type="PROSITE" id="PS50067"/>
    </source>
</evidence>
<keyword evidence="3 10" id="KW-0853">WD repeat</keyword>
<dbReference type="PRINTS" id="PR00380">
    <property type="entry name" value="KINESINHEAVY"/>
</dbReference>
<dbReference type="GO" id="GO:0003777">
    <property type="term" value="F:microtubule motor activity"/>
    <property type="evidence" value="ECO:0000318"/>
    <property type="project" value="GO_Central"/>
</dbReference>
<dbReference type="GO" id="GO:0051231">
    <property type="term" value="P:spindle elongation"/>
    <property type="evidence" value="ECO:0000318"/>
    <property type="project" value="GO_Central"/>
</dbReference>
<feature type="compositionally biased region" description="Basic and acidic residues" evidence="13">
    <location>
        <begin position="955"/>
        <end position="964"/>
    </location>
</feature>
<feature type="region of interest" description="Disordered" evidence="13">
    <location>
        <begin position="1"/>
        <end position="40"/>
    </location>
</feature>
<dbReference type="InterPro" id="IPR036961">
    <property type="entry name" value="Kinesin_motor_dom_sf"/>
</dbReference>
<feature type="region of interest" description="Disordered" evidence="13">
    <location>
        <begin position="1493"/>
        <end position="1600"/>
    </location>
</feature>
<evidence type="ECO:0000256" key="12">
    <source>
        <dbReference type="SAM" id="Coils"/>
    </source>
</evidence>
<feature type="compositionally biased region" description="Low complexity" evidence="13">
    <location>
        <begin position="990"/>
        <end position="1001"/>
    </location>
</feature>
<dbReference type="Gene3D" id="2.130.10.10">
    <property type="entry name" value="YVTN repeat-like/Quinoprotein amine dehydrogenase"/>
    <property type="match status" value="3"/>
</dbReference>
<feature type="compositionally biased region" description="Acidic residues" evidence="13">
    <location>
        <begin position="461"/>
        <end position="482"/>
    </location>
</feature>
<feature type="compositionally biased region" description="Basic and acidic residues" evidence="13">
    <location>
        <begin position="1"/>
        <end position="10"/>
    </location>
</feature>
<dbReference type="PROSITE" id="PS00411">
    <property type="entry name" value="KINESIN_MOTOR_1"/>
    <property type="match status" value="1"/>
</dbReference>
<keyword evidence="7" id="KW-0067">ATP-binding</keyword>
<evidence type="ECO:0000313" key="16">
    <source>
        <dbReference type="Proteomes" id="UP000001357"/>
    </source>
</evidence>
<dbReference type="PANTHER" id="PTHR47969:SF15">
    <property type="entry name" value="CHROMOSOME-ASSOCIATED KINESIN KIF4A-RELATED"/>
    <property type="match status" value="1"/>
</dbReference>
<comment type="similarity">
    <text evidence="11">Belongs to the TRAFAC class myosin-kinesin ATPase superfamily. Kinesin family.</text>
</comment>
<dbReference type="PROSITE" id="PS00678">
    <property type="entry name" value="WD_REPEATS_1"/>
    <property type="match status" value="1"/>
</dbReference>
<dbReference type="GO" id="GO:0005875">
    <property type="term" value="C:microtubule associated complex"/>
    <property type="evidence" value="ECO:0000318"/>
    <property type="project" value="GO_Central"/>
</dbReference>
<dbReference type="InterPro" id="IPR019775">
    <property type="entry name" value="WD40_repeat_CS"/>
</dbReference>
<dbReference type="SUPFAM" id="SSF50978">
    <property type="entry name" value="WD40 repeat-like"/>
    <property type="match status" value="1"/>
</dbReference>
<keyword evidence="2" id="KW-0963">Cytoplasm</keyword>
<dbReference type="GO" id="GO:0005524">
    <property type="term" value="F:ATP binding"/>
    <property type="evidence" value="ECO:0007669"/>
    <property type="project" value="UniProtKB-KW"/>
</dbReference>
<gene>
    <name evidence="15" type="ORF">MONBRDRAFT_27988</name>
</gene>
<feature type="region of interest" description="Disordered" evidence="13">
    <location>
        <begin position="375"/>
        <end position="528"/>
    </location>
</feature>
<dbReference type="RefSeq" id="XP_001748450.1">
    <property type="nucleotide sequence ID" value="XM_001748398.1"/>
</dbReference>
<dbReference type="PANTHER" id="PTHR47969">
    <property type="entry name" value="CHROMOSOME-ASSOCIATED KINESIN KIF4A-RELATED"/>
    <property type="match status" value="1"/>
</dbReference>
<dbReference type="Pfam" id="PF25764">
    <property type="entry name" value="KIF21A_4th"/>
    <property type="match status" value="1"/>
</dbReference>
<keyword evidence="4" id="KW-0493">Microtubule</keyword>
<dbReference type="OMA" id="QVAHTDV"/>
<feature type="repeat" description="WD" evidence="10">
    <location>
        <begin position="1108"/>
        <end position="1147"/>
    </location>
</feature>
<feature type="compositionally biased region" description="Basic and acidic residues" evidence="13">
    <location>
        <begin position="1537"/>
        <end position="1547"/>
    </location>
</feature>
<evidence type="ECO:0000256" key="1">
    <source>
        <dbReference type="ARBA" id="ARBA00004496"/>
    </source>
</evidence>
<name>A9V6W1_MONBE</name>
<dbReference type="Pfam" id="PF00225">
    <property type="entry name" value="Kinesin"/>
    <property type="match status" value="1"/>
</dbReference>
<keyword evidence="6" id="KW-0547">Nucleotide-binding</keyword>
<dbReference type="FunCoup" id="A9V6W1">
    <property type="interactions" value="185"/>
</dbReference>
<organism evidence="15 16">
    <name type="scientific">Monosiga brevicollis</name>
    <name type="common">Choanoflagellate</name>
    <dbReference type="NCBI Taxonomy" id="81824"/>
    <lineage>
        <taxon>Eukaryota</taxon>
        <taxon>Choanoflagellata</taxon>
        <taxon>Craspedida</taxon>
        <taxon>Salpingoecidae</taxon>
        <taxon>Monosiga</taxon>
    </lineage>
</organism>
<evidence type="ECO:0000256" key="4">
    <source>
        <dbReference type="ARBA" id="ARBA00022701"/>
    </source>
</evidence>
<feature type="coiled-coil region" evidence="12">
    <location>
        <begin position="556"/>
        <end position="717"/>
    </location>
</feature>
<evidence type="ECO:0000313" key="15">
    <source>
        <dbReference type="EMBL" id="EDQ86614.1"/>
    </source>
</evidence>
<dbReference type="SMART" id="SM00320">
    <property type="entry name" value="WD40"/>
    <property type="match status" value="7"/>
</dbReference>
<dbReference type="InterPro" id="IPR056532">
    <property type="entry name" value="KIF21A/B_hel_2"/>
</dbReference>
<feature type="repeat" description="WD" evidence="10">
    <location>
        <begin position="1367"/>
        <end position="1406"/>
    </location>
</feature>